<dbReference type="EMBL" id="BJHY01000001">
    <property type="protein sequence ID" value="GDY70789.1"/>
    <property type="molecule type" value="Genomic_DNA"/>
</dbReference>
<comment type="caution">
    <text evidence="3">The sequence shown here is derived from an EMBL/GenBank/DDBJ whole genome shotgun (WGS) entry which is preliminary data.</text>
</comment>
<dbReference type="Gene3D" id="3.40.50.2300">
    <property type="match status" value="1"/>
</dbReference>
<evidence type="ECO:0000313" key="3">
    <source>
        <dbReference type="EMBL" id="GDY68826.1"/>
    </source>
</evidence>
<dbReference type="GO" id="GO:0005524">
    <property type="term" value="F:ATP binding"/>
    <property type="evidence" value="ECO:0007669"/>
    <property type="project" value="InterPro"/>
</dbReference>
<dbReference type="EMBL" id="BJHX01000001">
    <property type="protein sequence ID" value="GDY68826.1"/>
    <property type="molecule type" value="Genomic_DNA"/>
</dbReference>
<dbReference type="AlphaFoldDB" id="A0A4D4MAB1"/>
<dbReference type="InterPro" id="IPR052893">
    <property type="entry name" value="TCS_response_regulator"/>
</dbReference>
<dbReference type="SUPFAM" id="SSF52172">
    <property type="entry name" value="CheY-like"/>
    <property type="match status" value="1"/>
</dbReference>
<evidence type="ECO:0000313" key="6">
    <source>
        <dbReference type="Proteomes" id="UP000302139"/>
    </source>
</evidence>
<accession>A0A4D4MAB1</accession>
<dbReference type="Proteomes" id="UP000299211">
    <property type="component" value="Unassembled WGS sequence"/>
</dbReference>
<proteinExistence type="predicted"/>
<feature type="region of interest" description="Disordered" evidence="1">
    <location>
        <begin position="171"/>
        <end position="210"/>
    </location>
</feature>
<evidence type="ECO:0000313" key="5">
    <source>
        <dbReference type="Proteomes" id="UP000299211"/>
    </source>
</evidence>
<organism evidence="3 6">
    <name type="scientific">Streptomyces avermitilis</name>
    <dbReference type="NCBI Taxonomy" id="33903"/>
    <lineage>
        <taxon>Bacteria</taxon>
        <taxon>Bacillati</taxon>
        <taxon>Actinomycetota</taxon>
        <taxon>Actinomycetes</taxon>
        <taxon>Kitasatosporales</taxon>
        <taxon>Streptomycetaceae</taxon>
        <taxon>Streptomyces</taxon>
    </lineage>
</organism>
<protein>
    <recommendedName>
        <fullName evidence="2">IstB-like ATP-binding domain-containing protein</fullName>
    </recommendedName>
</protein>
<dbReference type="Pfam" id="PF01695">
    <property type="entry name" value="IstB_IS21"/>
    <property type="match status" value="1"/>
</dbReference>
<evidence type="ECO:0000313" key="4">
    <source>
        <dbReference type="EMBL" id="GDY70789.1"/>
    </source>
</evidence>
<dbReference type="Proteomes" id="UP000302139">
    <property type="component" value="Unassembled WGS sequence"/>
</dbReference>
<evidence type="ECO:0000256" key="1">
    <source>
        <dbReference type="SAM" id="MobiDB-lite"/>
    </source>
</evidence>
<gene>
    <name evidence="3" type="ORF">SAV14893_082190</name>
    <name evidence="4" type="ORF">SAV31267_002740</name>
</gene>
<dbReference type="InterPro" id="IPR011006">
    <property type="entry name" value="CheY-like_superfamily"/>
</dbReference>
<reference evidence="3 6" key="2">
    <citation type="submission" date="2019-04" db="EMBL/GenBank/DDBJ databases">
        <title>Draft genome sequences of Streptomyces avermitilis NBRC 14893.</title>
        <authorList>
            <person name="Komaki H."/>
            <person name="Tamura T."/>
            <person name="Hosoyama A."/>
        </authorList>
    </citation>
    <scope>NUCLEOTIDE SEQUENCE [LARGE SCALE GENOMIC DNA]</scope>
    <source>
        <strain evidence="3 6">NBRC 14893</strain>
    </source>
</reference>
<dbReference type="PANTHER" id="PTHR44520">
    <property type="entry name" value="RESPONSE REGULATOR RCP1-RELATED"/>
    <property type="match status" value="1"/>
</dbReference>
<dbReference type="InterPro" id="IPR002611">
    <property type="entry name" value="IstB_ATP-bd"/>
</dbReference>
<reference evidence="4 5" key="1">
    <citation type="submission" date="2019-04" db="EMBL/GenBank/DDBJ databases">
        <title>Draft genome sequences of Streptomyces avermitilis ATCC 31267.</title>
        <authorList>
            <person name="Komaki H."/>
            <person name="Tamura T."/>
            <person name="Hosoyama A."/>
        </authorList>
    </citation>
    <scope>NUCLEOTIDE SEQUENCE [LARGE SCALE GENOMIC DNA]</scope>
    <source>
        <strain evidence="4 5">ATCC 31267</strain>
    </source>
</reference>
<evidence type="ECO:0000259" key="2">
    <source>
        <dbReference type="Pfam" id="PF01695"/>
    </source>
</evidence>
<dbReference type="PANTHER" id="PTHR44520:SF2">
    <property type="entry name" value="RESPONSE REGULATOR RCP1"/>
    <property type="match status" value="1"/>
</dbReference>
<sequence length="234" mass="24490">MLTEREEKNSGAIASNASFSGWTRTFTDPRLCAAIVDRLTLNGAIIQTRTDSYRLAHTKAQTERAAADSMQRPHSGVVSALRRARLLSYGSSRSNDQSVHAQGETPLLRILKTDECLPTIPVVVLTTSTAPDDVAGAYSSHANACVTKPVGLEEVEQAVQSIDALYLDTATRPPRWPQSGPAGGGQTSSCLFCPGGSPASNGNPGGQRADHRRVISGALFPDPDGGALAGPPAG</sequence>
<feature type="domain" description="IstB-like ATP-binding" evidence="2">
    <location>
        <begin position="2"/>
        <end position="58"/>
    </location>
</feature>
<name>A0A4D4MAB1_STRAX</name>